<evidence type="ECO:0000256" key="6">
    <source>
        <dbReference type="SAM" id="Phobius"/>
    </source>
</evidence>
<dbReference type="Pfam" id="PF13426">
    <property type="entry name" value="PAS_9"/>
    <property type="match status" value="1"/>
</dbReference>
<evidence type="ECO:0000259" key="7">
    <source>
        <dbReference type="PROSITE" id="PS50109"/>
    </source>
</evidence>
<dbReference type="PROSITE" id="PS50112">
    <property type="entry name" value="PAS"/>
    <property type="match status" value="1"/>
</dbReference>
<keyword evidence="4" id="KW-0418">Kinase</keyword>
<dbReference type="GO" id="GO:0006355">
    <property type="term" value="P:regulation of DNA-templated transcription"/>
    <property type="evidence" value="ECO:0007669"/>
    <property type="project" value="InterPro"/>
</dbReference>
<keyword evidence="5 6" id="KW-0472">Membrane</keyword>
<keyword evidence="6" id="KW-0812">Transmembrane</keyword>
<dbReference type="GO" id="GO:0000155">
    <property type="term" value="F:phosphorelay sensor kinase activity"/>
    <property type="evidence" value="ECO:0007669"/>
    <property type="project" value="InterPro"/>
</dbReference>
<protein>
    <recommendedName>
        <fullName evidence="2">histidine kinase</fullName>
        <ecNumber evidence="2">2.7.13.3</ecNumber>
    </recommendedName>
</protein>
<gene>
    <name evidence="10" type="ORF">GJR96_14450</name>
</gene>
<feature type="transmembrane region" description="Helical" evidence="6">
    <location>
        <begin position="75"/>
        <end position="96"/>
    </location>
</feature>
<dbReference type="InterPro" id="IPR003018">
    <property type="entry name" value="GAF"/>
</dbReference>
<keyword evidence="6" id="KW-1133">Transmembrane helix</keyword>
<dbReference type="SUPFAM" id="SSF47384">
    <property type="entry name" value="Homodimeric domain of signal transducing histidine kinase"/>
    <property type="match status" value="1"/>
</dbReference>
<feature type="domain" description="Histidine kinase" evidence="7">
    <location>
        <begin position="560"/>
        <end position="768"/>
    </location>
</feature>
<dbReference type="InterPro" id="IPR013767">
    <property type="entry name" value="PAS_fold"/>
</dbReference>
<dbReference type="InterPro" id="IPR036890">
    <property type="entry name" value="HATPase_C_sf"/>
</dbReference>
<evidence type="ECO:0000256" key="4">
    <source>
        <dbReference type="ARBA" id="ARBA00022777"/>
    </source>
</evidence>
<dbReference type="InterPro" id="IPR035965">
    <property type="entry name" value="PAS-like_dom_sf"/>
</dbReference>
<dbReference type="Gene3D" id="3.30.565.10">
    <property type="entry name" value="Histidine kinase-like ATPase, C-terminal domain"/>
    <property type="match status" value="1"/>
</dbReference>
<dbReference type="EMBL" id="WKJO01000001">
    <property type="protein sequence ID" value="MRX23152.1"/>
    <property type="molecule type" value="Genomic_DNA"/>
</dbReference>
<dbReference type="Gene3D" id="1.10.287.130">
    <property type="match status" value="1"/>
</dbReference>
<dbReference type="Gene3D" id="3.30.450.40">
    <property type="match status" value="1"/>
</dbReference>
<dbReference type="GO" id="GO:0007234">
    <property type="term" value="P:osmosensory signaling via phosphorelay pathway"/>
    <property type="evidence" value="ECO:0007669"/>
    <property type="project" value="TreeGrafter"/>
</dbReference>
<evidence type="ECO:0000256" key="2">
    <source>
        <dbReference type="ARBA" id="ARBA00012438"/>
    </source>
</evidence>
<dbReference type="SUPFAM" id="SSF55785">
    <property type="entry name" value="PYP-like sensor domain (PAS domain)"/>
    <property type="match status" value="2"/>
</dbReference>
<dbReference type="InterPro" id="IPR001610">
    <property type="entry name" value="PAC"/>
</dbReference>
<dbReference type="InterPro" id="IPR000700">
    <property type="entry name" value="PAS-assoc_C"/>
</dbReference>
<keyword evidence="3" id="KW-0808">Transferase</keyword>
<organism evidence="10 11">
    <name type="scientific">Haloferax litoreum</name>
    <dbReference type="NCBI Taxonomy" id="2666140"/>
    <lineage>
        <taxon>Archaea</taxon>
        <taxon>Methanobacteriati</taxon>
        <taxon>Methanobacteriota</taxon>
        <taxon>Stenosarchaea group</taxon>
        <taxon>Halobacteria</taxon>
        <taxon>Halobacteriales</taxon>
        <taxon>Haloferacaceae</taxon>
        <taxon>Haloferax</taxon>
    </lineage>
</organism>
<keyword evidence="11" id="KW-1185">Reference proteome</keyword>
<evidence type="ECO:0000256" key="1">
    <source>
        <dbReference type="ARBA" id="ARBA00000085"/>
    </source>
</evidence>
<dbReference type="SMART" id="SM00387">
    <property type="entry name" value="HATPase_c"/>
    <property type="match status" value="1"/>
</dbReference>
<dbReference type="InterPro" id="IPR000014">
    <property type="entry name" value="PAS"/>
</dbReference>
<sequence length="768" mass="84188">MVISRERYSRTVSSALPAILGAVALLVGWEHAQDGEPLVGLLLSVLPMVLVGVGLVFAGVFFYQSTLSTTRVWHLDAWLVAGALVGAAIGGLFVSYQQIHGATIVHANYLITNTVLGGAGISTTLGYSTVLRSAESEKLETTGEILDTVREINRQIATTDDRETLEQAVCETLAEADPYVFAWVGDVEDDELVQRASAGVEDGYLDSITITVTDGPTSRGPAGTAARTHESAVMQDIHEDPAFEPWRDAARERGYQSSMAVPLVYNGTRYGVLSIYADRKSAFDGRERAILEEVGDTLANSIAAGETRHREARLLNSMDDIVVVYSLERGEILGANTTGFGRLEYDESVLLGAHLSSFVVDLDEDNWFHDVESSDRFVFESTFETASGETFPVEVSAVSIQYEGEHAMLTLARDITSRREHVRTLQTYREAIEHAGHAIYITDTDGIIEYVNPAFEEQTGYTEQEVVGETPALLQSGRYDDEFYDDLWETILDGEQWHYEGMVDARKDGSEFYVDQTIAPIVVDDEVVRFVAINRDITDLKEYQRTLEDRNEQLELLNEIVRHDIRNDMQIVLGMSQLLEDHVDEDGRGQLASITEKSDHVVELTQTVGELMATLLTDETDGTTAISLTHPLNAAVDELAHANPDADIRIEGEIPSTPVCADEMVESVFRNILNNAIQHTRADVPEVVVSATEGDGDITVRIADNGPGIPESQRDAIFGKGERGLESSGTGLGLYLVQTLVDHYGGSVTVSDNDPSGAVFEIRLEKAT</sequence>
<dbReference type="NCBIfam" id="TIGR00229">
    <property type="entry name" value="sensory_box"/>
    <property type="match status" value="2"/>
</dbReference>
<dbReference type="PROSITE" id="PS50109">
    <property type="entry name" value="HIS_KIN"/>
    <property type="match status" value="1"/>
</dbReference>
<proteinExistence type="predicted"/>
<dbReference type="SUPFAM" id="SSF55874">
    <property type="entry name" value="ATPase domain of HSP90 chaperone/DNA topoisomerase II/histidine kinase"/>
    <property type="match status" value="1"/>
</dbReference>
<dbReference type="Pfam" id="PF02518">
    <property type="entry name" value="HATPase_c"/>
    <property type="match status" value="1"/>
</dbReference>
<evidence type="ECO:0000313" key="11">
    <source>
        <dbReference type="Proteomes" id="UP000439022"/>
    </source>
</evidence>
<dbReference type="PRINTS" id="PR00344">
    <property type="entry name" value="BCTRLSENSOR"/>
</dbReference>
<dbReference type="PANTHER" id="PTHR42878">
    <property type="entry name" value="TWO-COMPONENT HISTIDINE KINASE"/>
    <property type="match status" value="1"/>
</dbReference>
<dbReference type="InterPro" id="IPR003594">
    <property type="entry name" value="HATPase_dom"/>
</dbReference>
<dbReference type="InterPro" id="IPR036097">
    <property type="entry name" value="HisK_dim/P_sf"/>
</dbReference>
<dbReference type="PANTHER" id="PTHR42878:SF15">
    <property type="entry name" value="BACTERIOPHYTOCHROME"/>
    <property type="match status" value="1"/>
</dbReference>
<dbReference type="SMART" id="SM00091">
    <property type="entry name" value="PAS"/>
    <property type="match status" value="2"/>
</dbReference>
<evidence type="ECO:0000259" key="9">
    <source>
        <dbReference type="PROSITE" id="PS50113"/>
    </source>
</evidence>
<dbReference type="SMART" id="SM00065">
    <property type="entry name" value="GAF"/>
    <property type="match status" value="1"/>
</dbReference>
<dbReference type="Pfam" id="PF13185">
    <property type="entry name" value="GAF_2"/>
    <property type="match status" value="1"/>
</dbReference>
<dbReference type="GO" id="GO:0016020">
    <property type="term" value="C:membrane"/>
    <property type="evidence" value="ECO:0007669"/>
    <property type="project" value="UniProtKB-SubCell"/>
</dbReference>
<dbReference type="InterPro" id="IPR005467">
    <property type="entry name" value="His_kinase_dom"/>
</dbReference>
<comment type="catalytic activity">
    <reaction evidence="1">
        <text>ATP + protein L-histidine = ADP + protein N-phospho-L-histidine.</text>
        <dbReference type="EC" id="2.7.13.3"/>
    </reaction>
</comment>
<evidence type="ECO:0000256" key="5">
    <source>
        <dbReference type="ARBA" id="ARBA00023136"/>
    </source>
</evidence>
<dbReference type="CDD" id="cd00130">
    <property type="entry name" value="PAS"/>
    <property type="match status" value="1"/>
</dbReference>
<evidence type="ECO:0000313" key="10">
    <source>
        <dbReference type="EMBL" id="MRX23152.1"/>
    </source>
</evidence>
<dbReference type="PROSITE" id="PS50113">
    <property type="entry name" value="PAC"/>
    <property type="match status" value="1"/>
</dbReference>
<comment type="caution">
    <text evidence="10">The sequence shown here is derived from an EMBL/GenBank/DDBJ whole genome shotgun (WGS) entry which is preliminary data.</text>
</comment>
<dbReference type="GO" id="GO:0000156">
    <property type="term" value="F:phosphorelay response regulator activity"/>
    <property type="evidence" value="ECO:0007669"/>
    <property type="project" value="TreeGrafter"/>
</dbReference>
<reference evidence="10 11" key="1">
    <citation type="submission" date="2019-11" db="EMBL/GenBank/DDBJ databases">
        <title>Whole genome sequence of Haloferax sp. MBLA0076.</title>
        <authorList>
            <person name="Seo M.-J."/>
            <person name="Cho E.-S."/>
        </authorList>
    </citation>
    <scope>NUCLEOTIDE SEQUENCE [LARGE SCALE GENOMIC DNA]</scope>
    <source>
        <strain evidence="10 11">MBLA0076</strain>
    </source>
</reference>
<dbReference type="InterPro" id="IPR004358">
    <property type="entry name" value="Sig_transdc_His_kin-like_C"/>
</dbReference>
<dbReference type="Pfam" id="PF00989">
    <property type="entry name" value="PAS"/>
    <property type="match status" value="1"/>
</dbReference>
<name>A0A6A8GL21_9EURY</name>
<dbReference type="InterPro" id="IPR050351">
    <property type="entry name" value="BphY/WalK/GraS-like"/>
</dbReference>
<dbReference type="AlphaFoldDB" id="A0A6A8GL21"/>
<evidence type="ECO:0000259" key="8">
    <source>
        <dbReference type="PROSITE" id="PS50112"/>
    </source>
</evidence>
<accession>A0A6A8GL21</accession>
<dbReference type="GO" id="GO:0030295">
    <property type="term" value="F:protein kinase activator activity"/>
    <property type="evidence" value="ECO:0007669"/>
    <property type="project" value="TreeGrafter"/>
</dbReference>
<dbReference type="Gene3D" id="3.30.450.20">
    <property type="entry name" value="PAS domain"/>
    <property type="match status" value="2"/>
</dbReference>
<dbReference type="Proteomes" id="UP000439022">
    <property type="component" value="Unassembled WGS sequence"/>
</dbReference>
<dbReference type="CDD" id="cd00075">
    <property type="entry name" value="HATPase"/>
    <property type="match status" value="1"/>
</dbReference>
<evidence type="ECO:0000256" key="3">
    <source>
        <dbReference type="ARBA" id="ARBA00022679"/>
    </source>
</evidence>
<dbReference type="SUPFAM" id="SSF55781">
    <property type="entry name" value="GAF domain-like"/>
    <property type="match status" value="1"/>
</dbReference>
<dbReference type="EC" id="2.7.13.3" evidence="2"/>
<dbReference type="InterPro" id="IPR029016">
    <property type="entry name" value="GAF-like_dom_sf"/>
</dbReference>
<dbReference type="SMART" id="SM00086">
    <property type="entry name" value="PAC"/>
    <property type="match status" value="2"/>
</dbReference>
<feature type="domain" description="PAC" evidence="9">
    <location>
        <begin position="497"/>
        <end position="549"/>
    </location>
</feature>
<feature type="transmembrane region" description="Helical" evidence="6">
    <location>
        <begin position="41"/>
        <end position="63"/>
    </location>
</feature>
<feature type="domain" description="PAS" evidence="8">
    <location>
        <begin position="424"/>
        <end position="470"/>
    </location>
</feature>